<dbReference type="FunFam" id="3.40.30.10:FF:000157">
    <property type="entry name" value="DOT5p Nuclear thiol peroxidase"/>
    <property type="match status" value="1"/>
</dbReference>
<dbReference type="STRING" id="2163413.A0A4P6XNF9"/>
<evidence type="ECO:0000256" key="10">
    <source>
        <dbReference type="ARBA" id="ARBA00032824"/>
    </source>
</evidence>
<dbReference type="PANTHER" id="PTHR42801:SF23">
    <property type="entry name" value="PEROXIREDOXIN DOT5"/>
    <property type="match status" value="1"/>
</dbReference>
<comment type="subcellular location">
    <subcellularLocation>
        <location evidence="1">Nucleus</location>
    </subcellularLocation>
</comment>
<evidence type="ECO:0000256" key="6">
    <source>
        <dbReference type="ARBA" id="ARBA00023002"/>
    </source>
</evidence>
<dbReference type="PROSITE" id="PS51352">
    <property type="entry name" value="THIOREDOXIN_2"/>
    <property type="match status" value="1"/>
</dbReference>
<evidence type="ECO:0000256" key="13">
    <source>
        <dbReference type="ARBA" id="ARBA00077538"/>
    </source>
</evidence>
<dbReference type="InterPro" id="IPR050924">
    <property type="entry name" value="Peroxiredoxin_BCP/PrxQ"/>
</dbReference>
<dbReference type="InterPro" id="IPR036249">
    <property type="entry name" value="Thioredoxin-like_sf"/>
</dbReference>
<feature type="compositionally biased region" description="Basic and acidic residues" evidence="14">
    <location>
        <begin position="15"/>
        <end position="24"/>
    </location>
</feature>
<accession>A0A4P6XNF9</accession>
<evidence type="ECO:0000313" key="16">
    <source>
        <dbReference type="EMBL" id="QBM87204.1"/>
    </source>
</evidence>
<evidence type="ECO:0000256" key="11">
    <source>
        <dbReference type="ARBA" id="ARBA00038489"/>
    </source>
</evidence>
<gene>
    <name evidence="16" type="primary">MPUL0B04030</name>
    <name evidence="16" type="ORF">METSCH_B04030</name>
</gene>
<dbReference type="Proteomes" id="UP000292447">
    <property type="component" value="Chromosome II"/>
</dbReference>
<evidence type="ECO:0000256" key="12">
    <source>
        <dbReference type="ARBA" id="ARBA00049091"/>
    </source>
</evidence>
<evidence type="ECO:0000256" key="7">
    <source>
        <dbReference type="ARBA" id="ARBA00023157"/>
    </source>
</evidence>
<comment type="subunit">
    <text evidence="2">Monomer.</text>
</comment>
<keyword evidence="4" id="KW-0575">Peroxidase</keyword>
<dbReference type="AlphaFoldDB" id="A0A4P6XNF9"/>
<dbReference type="GO" id="GO:0005634">
    <property type="term" value="C:nucleus"/>
    <property type="evidence" value="ECO:0007669"/>
    <property type="project" value="UniProtKB-SubCell"/>
</dbReference>
<dbReference type="PANTHER" id="PTHR42801">
    <property type="entry name" value="THIOREDOXIN-DEPENDENT PEROXIDE REDUCTASE"/>
    <property type="match status" value="1"/>
</dbReference>
<evidence type="ECO:0000256" key="2">
    <source>
        <dbReference type="ARBA" id="ARBA00011245"/>
    </source>
</evidence>
<dbReference type="CDD" id="cd03017">
    <property type="entry name" value="PRX_BCP"/>
    <property type="match status" value="1"/>
</dbReference>
<feature type="region of interest" description="Disordered" evidence="14">
    <location>
        <begin position="1"/>
        <end position="65"/>
    </location>
</feature>
<proteinExistence type="inferred from homology"/>
<keyword evidence="7" id="KW-1015">Disulfide bond</keyword>
<dbReference type="Pfam" id="PF00578">
    <property type="entry name" value="AhpC-TSA"/>
    <property type="match status" value="1"/>
</dbReference>
<dbReference type="Gene3D" id="3.40.30.10">
    <property type="entry name" value="Glutaredoxin"/>
    <property type="match status" value="1"/>
</dbReference>
<dbReference type="GO" id="GO:0008379">
    <property type="term" value="F:thioredoxin peroxidase activity"/>
    <property type="evidence" value="ECO:0007669"/>
    <property type="project" value="TreeGrafter"/>
</dbReference>
<evidence type="ECO:0000259" key="15">
    <source>
        <dbReference type="PROSITE" id="PS51352"/>
    </source>
</evidence>
<evidence type="ECO:0000313" key="17">
    <source>
        <dbReference type="Proteomes" id="UP000292447"/>
    </source>
</evidence>
<dbReference type="InterPro" id="IPR000866">
    <property type="entry name" value="AhpC/TSA"/>
</dbReference>
<dbReference type="EMBL" id="CP034457">
    <property type="protein sequence ID" value="QBM87204.1"/>
    <property type="molecule type" value="Genomic_DNA"/>
</dbReference>
<keyword evidence="8" id="KW-0539">Nucleus</keyword>
<dbReference type="GO" id="GO:0005737">
    <property type="term" value="C:cytoplasm"/>
    <property type="evidence" value="ECO:0007669"/>
    <property type="project" value="TreeGrafter"/>
</dbReference>
<feature type="compositionally biased region" description="Basic and acidic residues" evidence="14">
    <location>
        <begin position="51"/>
        <end position="64"/>
    </location>
</feature>
<dbReference type="GO" id="GO:0034599">
    <property type="term" value="P:cellular response to oxidative stress"/>
    <property type="evidence" value="ECO:0007669"/>
    <property type="project" value="TreeGrafter"/>
</dbReference>
<evidence type="ECO:0000256" key="8">
    <source>
        <dbReference type="ARBA" id="ARBA00023242"/>
    </source>
</evidence>
<dbReference type="GO" id="GO:0045454">
    <property type="term" value="P:cell redox homeostasis"/>
    <property type="evidence" value="ECO:0007669"/>
    <property type="project" value="TreeGrafter"/>
</dbReference>
<feature type="compositionally biased region" description="Basic and acidic residues" evidence="14">
    <location>
        <begin position="219"/>
        <end position="236"/>
    </location>
</feature>
<evidence type="ECO:0000256" key="3">
    <source>
        <dbReference type="ARBA" id="ARBA00013017"/>
    </source>
</evidence>
<evidence type="ECO:0000256" key="14">
    <source>
        <dbReference type="SAM" id="MobiDB-lite"/>
    </source>
</evidence>
<reference evidence="17" key="1">
    <citation type="submission" date="2019-03" db="EMBL/GenBank/DDBJ databases">
        <title>Snf2 controls pulcherriminic acid biosynthesis and connects pigmentation and antifungal activity of the yeast Metschnikowia pulcherrima.</title>
        <authorList>
            <person name="Gore-Lloyd D."/>
            <person name="Sumann I."/>
            <person name="Brachmann A.O."/>
            <person name="Schneeberger K."/>
            <person name="Ortiz-Merino R.A."/>
            <person name="Moreno-Beltran M."/>
            <person name="Schlaefli M."/>
            <person name="Kirner P."/>
            <person name="Santos Kron A."/>
            <person name="Wolfe K.H."/>
            <person name="Piel J."/>
            <person name="Ahrens C.H."/>
            <person name="Henk D."/>
            <person name="Freimoser F.M."/>
        </authorList>
    </citation>
    <scope>NUCLEOTIDE SEQUENCE [LARGE SCALE GENOMIC DNA]</scope>
    <source>
        <strain evidence="17">APC 1.2</strain>
    </source>
</reference>
<protein>
    <recommendedName>
        <fullName evidence="3">thioredoxin-dependent peroxiredoxin</fullName>
        <ecNumber evidence="3">1.11.1.24</ecNumber>
    </recommendedName>
    <alternativeName>
        <fullName evidence="13">Nuclear thiol peroxidase</fullName>
    </alternativeName>
    <alternativeName>
        <fullName evidence="10">Thioredoxin peroxidase</fullName>
    </alternativeName>
</protein>
<evidence type="ECO:0000256" key="4">
    <source>
        <dbReference type="ARBA" id="ARBA00022559"/>
    </source>
</evidence>
<dbReference type="EC" id="1.11.1.24" evidence="3"/>
<sequence>MPELRRSTRASTVEATKRLEEPPVKKAKTSAAEKKSATKTETESEVNELPKPAENEFHKQKSAELEVGDEIPDLTLLDENENEVSLKEVAQKSKFLVIFAYPKASTPGCTKQAAGFQRNYSDLQALDTAVYGLSADSPKSQMSFVTKQGLKYPLLSDPSRKLISVLGAKKSPSGVKRSHWIFVDGKLTIKKIQISPDVSVDSALKDVQRLEQESGDANGAKEEEGKDSKQNGGKKD</sequence>
<evidence type="ECO:0000256" key="1">
    <source>
        <dbReference type="ARBA" id="ARBA00004123"/>
    </source>
</evidence>
<keyword evidence="17" id="KW-1185">Reference proteome</keyword>
<keyword evidence="9" id="KW-0676">Redox-active center</keyword>
<feature type="region of interest" description="Disordered" evidence="14">
    <location>
        <begin position="205"/>
        <end position="236"/>
    </location>
</feature>
<comment type="catalytic activity">
    <reaction evidence="12">
        <text>a hydroperoxide + [thioredoxin]-dithiol = an alcohol + [thioredoxin]-disulfide + H2O</text>
        <dbReference type="Rhea" id="RHEA:62620"/>
        <dbReference type="Rhea" id="RHEA-COMP:10698"/>
        <dbReference type="Rhea" id="RHEA-COMP:10700"/>
        <dbReference type="ChEBI" id="CHEBI:15377"/>
        <dbReference type="ChEBI" id="CHEBI:29950"/>
        <dbReference type="ChEBI" id="CHEBI:30879"/>
        <dbReference type="ChEBI" id="CHEBI:35924"/>
        <dbReference type="ChEBI" id="CHEBI:50058"/>
        <dbReference type="EC" id="1.11.1.24"/>
    </reaction>
</comment>
<evidence type="ECO:0000256" key="9">
    <source>
        <dbReference type="ARBA" id="ARBA00023284"/>
    </source>
</evidence>
<keyword evidence="6" id="KW-0560">Oxidoreductase</keyword>
<organism evidence="16 17">
    <name type="scientific">Metschnikowia aff. pulcherrima</name>
    <dbReference type="NCBI Taxonomy" id="2163413"/>
    <lineage>
        <taxon>Eukaryota</taxon>
        <taxon>Fungi</taxon>
        <taxon>Dikarya</taxon>
        <taxon>Ascomycota</taxon>
        <taxon>Saccharomycotina</taxon>
        <taxon>Pichiomycetes</taxon>
        <taxon>Metschnikowiaceae</taxon>
        <taxon>Metschnikowia</taxon>
    </lineage>
</organism>
<name>A0A4P6XNF9_9ASCO</name>
<feature type="domain" description="Thioredoxin" evidence="15">
    <location>
        <begin position="65"/>
        <end position="212"/>
    </location>
</feature>
<keyword evidence="5" id="KW-0049">Antioxidant</keyword>
<comment type="similarity">
    <text evidence="11">Belongs to the peroxiredoxin family. BCP/PrxQ subfamily.</text>
</comment>
<dbReference type="SUPFAM" id="SSF52833">
    <property type="entry name" value="Thioredoxin-like"/>
    <property type="match status" value="1"/>
</dbReference>
<feature type="compositionally biased region" description="Basic and acidic residues" evidence="14">
    <location>
        <begin position="31"/>
        <end position="42"/>
    </location>
</feature>
<dbReference type="InterPro" id="IPR013766">
    <property type="entry name" value="Thioredoxin_domain"/>
</dbReference>
<evidence type="ECO:0000256" key="5">
    <source>
        <dbReference type="ARBA" id="ARBA00022862"/>
    </source>
</evidence>